<dbReference type="Pfam" id="PF17289">
    <property type="entry name" value="Terminase_6C"/>
    <property type="match status" value="1"/>
</dbReference>
<protein>
    <submittedName>
        <fullName evidence="4">Large terminase phage packaging protein</fullName>
    </submittedName>
</protein>
<organism evidence="4 5">
    <name type="scientific">Vannielia litorea</name>
    <dbReference type="NCBI Taxonomy" id="1217970"/>
    <lineage>
        <taxon>Bacteria</taxon>
        <taxon>Pseudomonadati</taxon>
        <taxon>Pseudomonadota</taxon>
        <taxon>Alphaproteobacteria</taxon>
        <taxon>Rhodobacterales</taxon>
        <taxon>Paracoccaceae</taxon>
        <taxon>Vannielia</taxon>
    </lineage>
</organism>
<dbReference type="STRING" id="1217970.SAMN05444002_1285"/>
<keyword evidence="1" id="KW-1188">Viral release from host cell</keyword>
<feature type="domain" description="Terminase large subunit gp17-like C-terminal" evidence="3">
    <location>
        <begin position="319"/>
        <end position="471"/>
    </location>
</feature>
<dbReference type="EMBL" id="FSRL01000001">
    <property type="protein sequence ID" value="SIN89084.1"/>
    <property type="molecule type" value="Genomic_DNA"/>
</dbReference>
<dbReference type="Proteomes" id="UP000184932">
    <property type="component" value="Unassembled WGS sequence"/>
</dbReference>
<evidence type="ECO:0000259" key="3">
    <source>
        <dbReference type="Pfam" id="PF17289"/>
    </source>
</evidence>
<feature type="compositionally biased region" description="Basic and acidic residues" evidence="2">
    <location>
        <begin position="24"/>
        <end position="33"/>
    </location>
</feature>
<dbReference type="Gene3D" id="3.30.420.240">
    <property type="match status" value="1"/>
</dbReference>
<evidence type="ECO:0000256" key="1">
    <source>
        <dbReference type="ARBA" id="ARBA00022612"/>
    </source>
</evidence>
<feature type="region of interest" description="Disordered" evidence="2">
    <location>
        <begin position="1"/>
        <end position="41"/>
    </location>
</feature>
<keyword evidence="5" id="KW-1185">Reference proteome</keyword>
<accession>A0A1N6F1E7</accession>
<gene>
    <name evidence="4" type="ORF">SAMN05444002_1285</name>
</gene>
<sequence>MLRNIRSEGQLVEQATAGMAPSEASDRDAEPERCSTSTPHGLKSGAAWLASAPREIQESFLAELSPEALAALPWLFEFWALPHQLPPDGDWRAWVILGGRGAGKTRAGAEWVRAQVEGAGPFDEGRCRRMALVGETIDQAREVMVFGESGILACSPPDRKPEWKAGRKQLEWPNGAVAQVFSASDPEALRGPQFDGAWVDELAKWKKAQEAWDMLQFGLRLGDAPRMCVTTTPRKQALLRELLERRSTVVTRAATEANRAWLAPAFLEEVQARYGGTALGRQELEGVMLDDIDGALWRHEALEAARLREVPELARVVVAVDPPVTGHKGSDACGIVVAGLEAGSGDPKDWRAVVLEDASVQAASPLDWAQAALKAAERHGADRVVAEVNQGGDLVETLLRQLDPTVPFRAVRASRGKVARAEPVAALYEQGRVRHMPGLGALEDEMGRMTAQGYQGSGSPDRVDALVWALTELILDPAAQWRNPKMRTL</sequence>
<evidence type="ECO:0000256" key="2">
    <source>
        <dbReference type="SAM" id="MobiDB-lite"/>
    </source>
</evidence>
<dbReference type="InterPro" id="IPR035421">
    <property type="entry name" value="Terminase_6C"/>
</dbReference>
<dbReference type="InterPro" id="IPR027417">
    <property type="entry name" value="P-loop_NTPase"/>
</dbReference>
<dbReference type="AlphaFoldDB" id="A0A1N6F1E7"/>
<name>A0A1N6F1E7_9RHOB</name>
<reference evidence="5" key="1">
    <citation type="submission" date="2016-11" db="EMBL/GenBank/DDBJ databases">
        <authorList>
            <person name="Varghese N."/>
            <person name="Submissions S."/>
        </authorList>
    </citation>
    <scope>NUCLEOTIDE SEQUENCE [LARGE SCALE GENOMIC DNA]</scope>
    <source>
        <strain evidence="5">DSM 29440</strain>
    </source>
</reference>
<dbReference type="Gene3D" id="3.40.50.300">
    <property type="entry name" value="P-loop containing nucleotide triphosphate hydrolases"/>
    <property type="match status" value="1"/>
</dbReference>
<evidence type="ECO:0000313" key="5">
    <source>
        <dbReference type="Proteomes" id="UP000184932"/>
    </source>
</evidence>
<evidence type="ECO:0000313" key="4">
    <source>
        <dbReference type="EMBL" id="SIN89084.1"/>
    </source>
</evidence>
<dbReference type="Pfam" id="PF03237">
    <property type="entry name" value="Terminase_6N"/>
    <property type="match status" value="1"/>
</dbReference>
<proteinExistence type="predicted"/>